<name>A0A2A8H4K9_9BACI</name>
<gene>
    <name evidence="1" type="ORF">CN585_29975</name>
</gene>
<dbReference type="AlphaFoldDB" id="A0A2A8H4K9"/>
<dbReference type="EMBL" id="NUBY01000327">
    <property type="protein sequence ID" value="PEP87083.1"/>
    <property type="molecule type" value="Genomic_DNA"/>
</dbReference>
<comment type="caution">
    <text evidence="1">The sequence shown here is derived from an EMBL/GenBank/DDBJ whole genome shotgun (WGS) entry which is preliminary data.</text>
</comment>
<reference evidence="1 2" key="1">
    <citation type="submission" date="2017-09" db="EMBL/GenBank/DDBJ databases">
        <title>Large-scale bioinformatics analysis of Bacillus genomes uncovers conserved roles of natural products in bacterial physiology.</title>
        <authorList>
            <consortium name="Agbiome Team Llc"/>
            <person name="Bleich R.M."/>
            <person name="Grubbs K.J."/>
            <person name="Santa Maria K.C."/>
            <person name="Allen S.E."/>
            <person name="Farag S."/>
            <person name="Shank E.A."/>
            <person name="Bowers A."/>
        </authorList>
    </citation>
    <scope>NUCLEOTIDE SEQUENCE [LARGE SCALE GENOMIC DNA]</scope>
    <source>
        <strain evidence="1 2">AFS021349</strain>
    </source>
</reference>
<evidence type="ECO:0000313" key="2">
    <source>
        <dbReference type="Proteomes" id="UP000220841"/>
    </source>
</evidence>
<sequence>ALGNRLVHAIRNGTATSRQLEQAIGLIGREALGAEADMEKLQRALRSVDSGHSIRQVRNELRELQQEAQRTQREFK</sequence>
<feature type="non-terminal residue" evidence="1">
    <location>
        <position position="76"/>
    </location>
</feature>
<proteinExistence type="predicted"/>
<evidence type="ECO:0008006" key="3">
    <source>
        <dbReference type="Google" id="ProtNLM"/>
    </source>
</evidence>
<dbReference type="Proteomes" id="UP000220841">
    <property type="component" value="Unassembled WGS sequence"/>
</dbReference>
<organism evidence="1 2">
    <name type="scientific">Bacillus toyonensis</name>
    <dbReference type="NCBI Taxonomy" id="155322"/>
    <lineage>
        <taxon>Bacteria</taxon>
        <taxon>Bacillati</taxon>
        <taxon>Bacillota</taxon>
        <taxon>Bacilli</taxon>
        <taxon>Bacillales</taxon>
        <taxon>Bacillaceae</taxon>
        <taxon>Bacillus</taxon>
        <taxon>Bacillus cereus group</taxon>
    </lineage>
</organism>
<evidence type="ECO:0000313" key="1">
    <source>
        <dbReference type="EMBL" id="PEP87083.1"/>
    </source>
</evidence>
<protein>
    <recommendedName>
        <fullName evidence="3">Phage tail tape measure protein</fullName>
    </recommendedName>
</protein>
<feature type="non-terminal residue" evidence="1">
    <location>
        <position position="1"/>
    </location>
</feature>
<accession>A0A2A8H4K9</accession>